<dbReference type="Pfam" id="PF06983">
    <property type="entry name" value="3-dmu-9_3-mt"/>
    <property type="match status" value="1"/>
</dbReference>
<evidence type="ECO:0000313" key="3">
    <source>
        <dbReference type="Proteomes" id="UP001151002"/>
    </source>
</evidence>
<feature type="domain" description="PhnB-like" evidence="1">
    <location>
        <begin position="9"/>
        <end position="131"/>
    </location>
</feature>
<protein>
    <submittedName>
        <fullName evidence="2">VOC family protein</fullName>
    </submittedName>
</protein>
<dbReference type="CDD" id="cd06588">
    <property type="entry name" value="PhnB_like"/>
    <property type="match status" value="1"/>
</dbReference>
<dbReference type="InterPro" id="IPR029068">
    <property type="entry name" value="Glyas_Bleomycin-R_OHBP_Dase"/>
</dbReference>
<dbReference type="EMBL" id="JAPNTZ010000016">
    <property type="protein sequence ID" value="MCY1143693.1"/>
    <property type="molecule type" value="Genomic_DNA"/>
</dbReference>
<proteinExistence type="predicted"/>
<gene>
    <name evidence="2" type="ORF">OWR29_37305</name>
</gene>
<dbReference type="PANTHER" id="PTHR33990:SF1">
    <property type="entry name" value="PROTEIN YJDN"/>
    <property type="match status" value="1"/>
</dbReference>
<evidence type="ECO:0000313" key="2">
    <source>
        <dbReference type="EMBL" id="MCY1143693.1"/>
    </source>
</evidence>
<keyword evidence="3" id="KW-1185">Reference proteome</keyword>
<comment type="caution">
    <text evidence="2">The sequence shown here is derived from an EMBL/GenBank/DDBJ whole genome shotgun (WGS) entry which is preliminary data.</text>
</comment>
<reference evidence="2" key="1">
    <citation type="submission" date="2022-11" db="EMBL/GenBank/DDBJ databases">
        <authorList>
            <person name="Somphong A."/>
            <person name="Phongsopitanun W."/>
        </authorList>
    </citation>
    <scope>NUCLEOTIDE SEQUENCE</scope>
    <source>
        <strain evidence="2">Pm04-4</strain>
    </source>
</reference>
<accession>A0ABT4BAZ6</accession>
<dbReference type="Proteomes" id="UP001151002">
    <property type="component" value="Unassembled WGS sequence"/>
</dbReference>
<organism evidence="2 3">
    <name type="scientific">Paractinoplanes pyxinae</name>
    <dbReference type="NCBI Taxonomy" id="2997416"/>
    <lineage>
        <taxon>Bacteria</taxon>
        <taxon>Bacillati</taxon>
        <taxon>Actinomycetota</taxon>
        <taxon>Actinomycetes</taxon>
        <taxon>Micromonosporales</taxon>
        <taxon>Micromonosporaceae</taxon>
        <taxon>Paractinoplanes</taxon>
    </lineage>
</organism>
<dbReference type="RefSeq" id="WP_267568223.1">
    <property type="nucleotide sequence ID" value="NZ_JAPNTZ010000016.1"/>
</dbReference>
<name>A0ABT4BAZ6_9ACTN</name>
<dbReference type="PANTHER" id="PTHR33990">
    <property type="entry name" value="PROTEIN YJDN-RELATED"/>
    <property type="match status" value="1"/>
</dbReference>
<evidence type="ECO:0000259" key="1">
    <source>
        <dbReference type="Pfam" id="PF06983"/>
    </source>
</evidence>
<dbReference type="Gene3D" id="3.10.180.10">
    <property type="entry name" value="2,3-Dihydroxybiphenyl 1,2-Dioxygenase, domain 1"/>
    <property type="match status" value="1"/>
</dbReference>
<dbReference type="InterPro" id="IPR028973">
    <property type="entry name" value="PhnB-like"/>
</dbReference>
<dbReference type="SUPFAM" id="SSF54593">
    <property type="entry name" value="Glyoxalase/Bleomycin resistance protein/Dihydroxybiphenyl dioxygenase"/>
    <property type="match status" value="1"/>
</dbReference>
<sequence>MSVTTTAHINSRGQAREMLHFYAQAFRGEVTIATYTDIHAVEDPGQADQVAWGQVVASNGFRVMAYDVQPSKPFDAGENAYYLALRGDDATEIRRMWDGLADGATVLTSLGPAPFAPLYGMLTDRFGVTWIVDVTPPQH</sequence>